<name>A0A8J4GCT6_9CHLO</name>
<feature type="compositionally biased region" description="Basic residues" evidence="1">
    <location>
        <begin position="787"/>
        <end position="797"/>
    </location>
</feature>
<evidence type="ECO:0000313" key="2">
    <source>
        <dbReference type="EMBL" id="GIM04986.1"/>
    </source>
</evidence>
<gene>
    <name evidence="2" type="ORF">Vretimale_9461</name>
</gene>
<proteinExistence type="predicted"/>
<sequence length="889" mass="95518">MEDDTFPAGIFLNIKHSTGGANRIPSERDVEIPMQVEWTAQSLENSILRGRPTGTVVFGGQGEVYNMYLVVACSLTPQVLLHLTIDCSCLQPATLSGQTPLHWLPWLLNVHSSRDSGRQKRRRRHAGALLHGISHEVMFRSHQTSSQSSGPSIVLRQKAHEASFQLWGRSFLLMMARHVAQHTAVVPGAQQAAPSTGPAAVAPSGGRTETTTRTEITAHTVITVGASFSVKDLKAAYDVLGASGQKQEVIAAAKLAESACRAAFNDLRRRYGAAVWPRDMSSQNADLLLVKQLGDARTHVYTDLVTGTPAGDLPHYTEVFGTRSSPRRMDFNLDLYGVLEAAVKRHDFLEKDRAARHGKAGSFFTLGGLERSLDDLRMNIRKFPANTKSNESGPVKGVNDPKKAPVKVASFIEGLKLQCRAGSSVLTGFSVVGGSESQRERAINSLKSKLVAYKARLTQPHDAMKRASLDEHAFLEGVHTHLQYVIENFLFSADSKGSFPIDVLTKCPVTGNGVLSGMQKRRGMYLEYGGRLARRCKRDSAAPIGLLLALGACDTYIMAGRLIDEYNATRARDNGPPLAGSVTAASRMFFGLGPERERAATQLAADERQVPVNQEQANAGAAVMPLDRTAAALVQEVATALPDEGELRPARPLLATARELHRTASQVGNSPALMDQGPTQQQGELQVAAGATVEPDQTGEDTPLAAHGAGANMGTYDEEASEDNMDPAEKAWLTAPLPNPTLRAGKPKQRRQRDDDDDDMGAGGGRKKQRRESGGRARGRGASTGRRGMRRAASNRRRTGDDAEEEEEEEEEGEAASGDTSASSSDMARSSGVSSGTGSSGGHAHQPEMRSSRRGTRGALPPVTARTKQAVCGKQGTSSRRPRGSRGGR</sequence>
<feature type="compositionally biased region" description="Low complexity" evidence="1">
    <location>
        <begin position="815"/>
        <end position="837"/>
    </location>
</feature>
<accession>A0A8J4GCT6</accession>
<feature type="compositionally biased region" description="Acidic residues" evidence="1">
    <location>
        <begin position="716"/>
        <end position="726"/>
    </location>
</feature>
<comment type="caution">
    <text evidence="2">The sequence shown here is derived from an EMBL/GenBank/DDBJ whole genome shotgun (WGS) entry which is preliminary data.</text>
</comment>
<dbReference type="EMBL" id="BNCQ01000017">
    <property type="protein sequence ID" value="GIM04986.1"/>
    <property type="molecule type" value="Genomic_DNA"/>
</dbReference>
<protein>
    <submittedName>
        <fullName evidence="2">Uncharacterized protein</fullName>
    </submittedName>
</protein>
<feature type="compositionally biased region" description="Acidic residues" evidence="1">
    <location>
        <begin position="802"/>
        <end position="814"/>
    </location>
</feature>
<evidence type="ECO:0000256" key="1">
    <source>
        <dbReference type="SAM" id="MobiDB-lite"/>
    </source>
</evidence>
<evidence type="ECO:0000313" key="3">
    <source>
        <dbReference type="Proteomes" id="UP000722791"/>
    </source>
</evidence>
<reference evidence="2" key="1">
    <citation type="journal article" date="2021" name="Proc. Natl. Acad. Sci. U.S.A.">
        <title>Three genomes in the algal genus Volvox reveal the fate of a haploid sex-determining region after a transition to homothallism.</title>
        <authorList>
            <person name="Yamamoto K."/>
            <person name="Hamaji T."/>
            <person name="Kawai-Toyooka H."/>
            <person name="Matsuzaki R."/>
            <person name="Takahashi F."/>
            <person name="Nishimura Y."/>
            <person name="Kawachi M."/>
            <person name="Noguchi H."/>
            <person name="Minakuchi Y."/>
            <person name="Umen J.G."/>
            <person name="Toyoda A."/>
            <person name="Nozaki H."/>
        </authorList>
    </citation>
    <scope>NUCLEOTIDE SEQUENCE</scope>
    <source>
        <strain evidence="2">NIES-3785</strain>
    </source>
</reference>
<dbReference type="Proteomes" id="UP000722791">
    <property type="component" value="Unassembled WGS sequence"/>
</dbReference>
<feature type="region of interest" description="Disordered" evidence="1">
    <location>
        <begin position="666"/>
        <end position="889"/>
    </location>
</feature>
<organism evidence="2 3">
    <name type="scientific">Volvox reticuliferus</name>
    <dbReference type="NCBI Taxonomy" id="1737510"/>
    <lineage>
        <taxon>Eukaryota</taxon>
        <taxon>Viridiplantae</taxon>
        <taxon>Chlorophyta</taxon>
        <taxon>core chlorophytes</taxon>
        <taxon>Chlorophyceae</taxon>
        <taxon>CS clade</taxon>
        <taxon>Chlamydomonadales</taxon>
        <taxon>Volvocaceae</taxon>
        <taxon>Volvox</taxon>
    </lineage>
</organism>
<dbReference type="AlphaFoldDB" id="A0A8J4GCT6"/>
<feature type="compositionally biased region" description="Basic residues" evidence="1">
    <location>
        <begin position="880"/>
        <end position="889"/>
    </location>
</feature>